<dbReference type="RefSeq" id="WP_190859025.1">
    <property type="nucleotide sequence ID" value="NZ_JACXIY010000007.1"/>
</dbReference>
<reference evidence="6" key="1">
    <citation type="submission" date="2020-09" db="EMBL/GenBank/DDBJ databases">
        <title>A novel bacterium of genus Paenibacillus, isolated from South China Sea.</title>
        <authorList>
            <person name="Huang H."/>
            <person name="Mo K."/>
            <person name="Hu Y."/>
        </authorList>
    </citation>
    <scope>NUCLEOTIDE SEQUENCE</scope>
    <source>
        <strain evidence="6">IB182493</strain>
    </source>
</reference>
<dbReference type="GO" id="GO:0016987">
    <property type="term" value="F:sigma factor activity"/>
    <property type="evidence" value="ECO:0007669"/>
    <property type="project" value="UniProtKB-KW"/>
</dbReference>
<keyword evidence="1" id="KW-0805">Transcription regulation</keyword>
<dbReference type="PANTHER" id="PTHR30385">
    <property type="entry name" value="SIGMA FACTOR F FLAGELLAR"/>
    <property type="match status" value="1"/>
</dbReference>
<feature type="domain" description="RNA polymerase sigma-70" evidence="5">
    <location>
        <begin position="221"/>
        <end position="247"/>
    </location>
</feature>
<dbReference type="InterPro" id="IPR014284">
    <property type="entry name" value="RNA_pol_sigma-70_dom"/>
</dbReference>
<dbReference type="InterPro" id="IPR000943">
    <property type="entry name" value="RNA_pol_sigma70"/>
</dbReference>
<evidence type="ECO:0000256" key="2">
    <source>
        <dbReference type="ARBA" id="ARBA00023082"/>
    </source>
</evidence>
<evidence type="ECO:0000313" key="7">
    <source>
        <dbReference type="Proteomes" id="UP000632125"/>
    </source>
</evidence>
<keyword evidence="4" id="KW-0804">Transcription</keyword>
<sequence>MNSNSSFPDQEQINELIQAYQQSGCNETATKLLRHFEPVVKIAAGKMARSRPDLYEDLYQVGQMAMLQLLQKYDCSREIPFEGYAMKSVIGHLKNYLRDKSWYIQVPRRLKEKSLLIQQAVDHLTTASGRSPKMDEIAEYLGLSVEETIEVMSCREAYHYVSLDAPLPGEGESAATIGDFIGDDASDYTSADARLDLEDAMKHLKREEQEVFVLACHYGISQRDIAKRLNVSQMSVSRIQRRAIDKLKKRLADDGEDGTARNP</sequence>
<dbReference type="Pfam" id="PF04545">
    <property type="entry name" value="Sigma70_r4"/>
    <property type="match status" value="1"/>
</dbReference>
<gene>
    <name evidence="6" type="ORF">IDH41_05485</name>
</gene>
<keyword evidence="7" id="KW-1185">Reference proteome</keyword>
<dbReference type="InterPro" id="IPR036388">
    <property type="entry name" value="WH-like_DNA-bd_sf"/>
</dbReference>
<dbReference type="AlphaFoldDB" id="A0A927CJ26"/>
<dbReference type="SUPFAM" id="SSF88946">
    <property type="entry name" value="Sigma2 domain of RNA polymerase sigma factors"/>
    <property type="match status" value="1"/>
</dbReference>
<dbReference type="PROSITE" id="PS00716">
    <property type="entry name" value="SIGMA70_2"/>
    <property type="match status" value="1"/>
</dbReference>
<dbReference type="GO" id="GO:0003677">
    <property type="term" value="F:DNA binding"/>
    <property type="evidence" value="ECO:0007669"/>
    <property type="project" value="UniProtKB-KW"/>
</dbReference>
<keyword evidence="3" id="KW-0238">DNA-binding</keyword>
<dbReference type="EMBL" id="JACXIY010000007">
    <property type="protein sequence ID" value="MBD2868017.1"/>
    <property type="molecule type" value="Genomic_DNA"/>
</dbReference>
<evidence type="ECO:0000256" key="3">
    <source>
        <dbReference type="ARBA" id="ARBA00023125"/>
    </source>
</evidence>
<protein>
    <submittedName>
        <fullName evidence="6">Sigma-70 family RNA polymerase sigma factor</fullName>
    </submittedName>
</protein>
<dbReference type="NCBIfam" id="TIGR02937">
    <property type="entry name" value="sigma70-ECF"/>
    <property type="match status" value="1"/>
</dbReference>
<dbReference type="InterPro" id="IPR013324">
    <property type="entry name" value="RNA_pol_sigma_r3/r4-like"/>
</dbReference>
<dbReference type="SUPFAM" id="SSF88659">
    <property type="entry name" value="Sigma3 and sigma4 domains of RNA polymerase sigma factors"/>
    <property type="match status" value="2"/>
</dbReference>
<dbReference type="InterPro" id="IPR007627">
    <property type="entry name" value="RNA_pol_sigma70_r2"/>
</dbReference>
<organism evidence="6 7">
    <name type="scientific">Paenibacillus arenilitoris</name>
    <dbReference type="NCBI Taxonomy" id="2772299"/>
    <lineage>
        <taxon>Bacteria</taxon>
        <taxon>Bacillati</taxon>
        <taxon>Bacillota</taxon>
        <taxon>Bacilli</taxon>
        <taxon>Bacillales</taxon>
        <taxon>Paenibacillaceae</taxon>
        <taxon>Paenibacillus</taxon>
    </lineage>
</organism>
<evidence type="ECO:0000256" key="1">
    <source>
        <dbReference type="ARBA" id="ARBA00023015"/>
    </source>
</evidence>
<dbReference type="Pfam" id="PF04539">
    <property type="entry name" value="Sigma70_r3"/>
    <property type="match status" value="1"/>
</dbReference>
<dbReference type="PANTHER" id="PTHR30385:SF4">
    <property type="entry name" value="RNA POLYMERASE SIGMA-E FACTOR"/>
    <property type="match status" value="1"/>
</dbReference>
<keyword evidence="2" id="KW-0731">Sigma factor</keyword>
<dbReference type="Gene3D" id="1.10.1740.10">
    <property type="match status" value="1"/>
</dbReference>
<dbReference type="Proteomes" id="UP000632125">
    <property type="component" value="Unassembled WGS sequence"/>
</dbReference>
<dbReference type="InterPro" id="IPR007630">
    <property type="entry name" value="RNA_pol_sigma70_r4"/>
</dbReference>
<dbReference type="GO" id="GO:0006352">
    <property type="term" value="P:DNA-templated transcription initiation"/>
    <property type="evidence" value="ECO:0007669"/>
    <property type="project" value="InterPro"/>
</dbReference>
<dbReference type="Pfam" id="PF04542">
    <property type="entry name" value="Sigma70_r2"/>
    <property type="match status" value="1"/>
</dbReference>
<dbReference type="InterPro" id="IPR013325">
    <property type="entry name" value="RNA_pol_sigma_r2"/>
</dbReference>
<evidence type="ECO:0000259" key="5">
    <source>
        <dbReference type="PROSITE" id="PS00716"/>
    </source>
</evidence>
<comment type="caution">
    <text evidence="6">The sequence shown here is derived from an EMBL/GenBank/DDBJ whole genome shotgun (WGS) entry which is preliminary data.</text>
</comment>
<dbReference type="Gene3D" id="1.10.10.10">
    <property type="entry name" value="Winged helix-like DNA-binding domain superfamily/Winged helix DNA-binding domain"/>
    <property type="match status" value="2"/>
</dbReference>
<evidence type="ECO:0000313" key="6">
    <source>
        <dbReference type="EMBL" id="MBD2868017.1"/>
    </source>
</evidence>
<dbReference type="CDD" id="cd06171">
    <property type="entry name" value="Sigma70_r4"/>
    <property type="match status" value="1"/>
</dbReference>
<accession>A0A927CJ26</accession>
<evidence type="ECO:0000256" key="4">
    <source>
        <dbReference type="ARBA" id="ARBA00023163"/>
    </source>
</evidence>
<dbReference type="InterPro" id="IPR007624">
    <property type="entry name" value="RNA_pol_sigma70_r3"/>
</dbReference>
<name>A0A927CJ26_9BACL</name>
<proteinExistence type="predicted"/>